<evidence type="ECO:0000313" key="4">
    <source>
        <dbReference type="Proteomes" id="UP000011625"/>
    </source>
</evidence>
<dbReference type="InterPro" id="IPR000683">
    <property type="entry name" value="Gfo/Idh/MocA-like_OxRdtase_N"/>
</dbReference>
<dbReference type="Proteomes" id="UP000011625">
    <property type="component" value="Unassembled WGS sequence"/>
</dbReference>
<accession>M0MYM7</accession>
<protein>
    <submittedName>
        <fullName evidence="3">Oxidoreductase domain-containing protein</fullName>
    </submittedName>
</protein>
<dbReference type="PANTHER" id="PTHR43377">
    <property type="entry name" value="BILIVERDIN REDUCTASE A"/>
    <property type="match status" value="1"/>
</dbReference>
<dbReference type="SUPFAM" id="SSF51735">
    <property type="entry name" value="NAD(P)-binding Rossmann-fold domains"/>
    <property type="match status" value="1"/>
</dbReference>
<reference evidence="3 4" key="1">
    <citation type="journal article" date="2014" name="PLoS Genet.">
        <title>Phylogenetically driven sequencing of extremely halophilic archaea reveals strategies for static and dynamic osmo-response.</title>
        <authorList>
            <person name="Becker E.A."/>
            <person name="Seitzer P.M."/>
            <person name="Tritt A."/>
            <person name="Larsen D."/>
            <person name="Krusor M."/>
            <person name="Yao A.I."/>
            <person name="Wu D."/>
            <person name="Madern D."/>
            <person name="Eisen J.A."/>
            <person name="Darling A.E."/>
            <person name="Facciotti M.T."/>
        </authorList>
    </citation>
    <scope>NUCLEOTIDE SEQUENCE [LARGE SCALE GENOMIC DNA]</scope>
    <source>
        <strain evidence="3 4">DSM 8989</strain>
    </source>
</reference>
<feature type="domain" description="GFO/IDH/MocA-like oxidoreductase" evidence="2">
    <location>
        <begin position="159"/>
        <end position="226"/>
    </location>
</feature>
<dbReference type="GO" id="GO:0000166">
    <property type="term" value="F:nucleotide binding"/>
    <property type="evidence" value="ECO:0007669"/>
    <property type="project" value="InterPro"/>
</dbReference>
<comment type="caution">
    <text evidence="3">The sequence shown here is derived from an EMBL/GenBank/DDBJ whole genome shotgun (WGS) entry which is preliminary data.</text>
</comment>
<dbReference type="Gene3D" id="3.30.360.10">
    <property type="entry name" value="Dihydrodipicolinate Reductase, domain 2"/>
    <property type="match status" value="1"/>
</dbReference>
<dbReference type="InterPro" id="IPR051450">
    <property type="entry name" value="Gfo/Idh/MocA_Oxidoreductases"/>
</dbReference>
<feature type="domain" description="Gfo/Idh/MocA-like oxidoreductase N-terminal" evidence="1">
    <location>
        <begin position="7"/>
        <end position="122"/>
    </location>
</feature>
<dbReference type="AlphaFoldDB" id="M0MYM7"/>
<dbReference type="EMBL" id="AOME01000073">
    <property type="protein sequence ID" value="EMA50418.1"/>
    <property type="molecule type" value="Genomic_DNA"/>
</dbReference>
<proteinExistence type="predicted"/>
<evidence type="ECO:0000259" key="2">
    <source>
        <dbReference type="Pfam" id="PF22725"/>
    </source>
</evidence>
<name>M0MYM7_9EURY</name>
<gene>
    <name evidence="3" type="ORF">C450_15018</name>
</gene>
<dbReference type="Pfam" id="PF22725">
    <property type="entry name" value="GFO_IDH_MocA_C3"/>
    <property type="match status" value="1"/>
</dbReference>
<dbReference type="STRING" id="1227456.C450_15018"/>
<evidence type="ECO:0000313" key="3">
    <source>
        <dbReference type="EMBL" id="EMA50418.1"/>
    </source>
</evidence>
<dbReference type="Pfam" id="PF01408">
    <property type="entry name" value="GFO_IDH_MocA"/>
    <property type="match status" value="1"/>
</dbReference>
<evidence type="ECO:0000259" key="1">
    <source>
        <dbReference type="Pfam" id="PF01408"/>
    </source>
</evidence>
<sequence length="324" mass="35137">MDSTNSLRVGVIGVGSMGASHARVYSELPGVSLVGVADADADRAREIATRHGTRAMDQSELVEAAEAVSIAVPTAHHYPIARECIVAGVHVLVEKPFVAEPSEGRELISLAEEHGVTIQVGHVERFNPAIRAVTEILANHEILAIDAQRLGSPRERRIEDNAVLDLMIHDIDVLLSVIDSEIDTVNALGAEDNRYIDAQLGFENGIVASLTASRVTQRKVRELSITARECWITVDYIDRSVEIHRHSLPEYVEGGSGVHYRHEGVVERPMVDSGEPLKKELAAFVECAETGTEPVVTAADGLRALEVARTIDRLATDEAVEVDV</sequence>
<dbReference type="OrthoDB" id="25239at2157"/>
<dbReference type="SUPFAM" id="SSF55347">
    <property type="entry name" value="Glyceraldehyde-3-phosphate dehydrogenase-like, C-terminal domain"/>
    <property type="match status" value="1"/>
</dbReference>
<dbReference type="InterPro" id="IPR036291">
    <property type="entry name" value="NAD(P)-bd_dom_sf"/>
</dbReference>
<keyword evidence="4" id="KW-1185">Reference proteome</keyword>
<dbReference type="RefSeq" id="WP_005044648.1">
    <property type="nucleotide sequence ID" value="NZ_AOME01000073.1"/>
</dbReference>
<dbReference type="PATRIC" id="fig|1227456.3.peg.3044"/>
<dbReference type="PANTHER" id="PTHR43377:SF1">
    <property type="entry name" value="BILIVERDIN REDUCTASE A"/>
    <property type="match status" value="1"/>
</dbReference>
<dbReference type="InterPro" id="IPR055170">
    <property type="entry name" value="GFO_IDH_MocA-like_dom"/>
</dbReference>
<dbReference type="Gene3D" id="3.40.50.720">
    <property type="entry name" value="NAD(P)-binding Rossmann-like Domain"/>
    <property type="match status" value="1"/>
</dbReference>
<organism evidence="3 4">
    <name type="scientific">Halococcus salifodinae DSM 8989</name>
    <dbReference type="NCBI Taxonomy" id="1227456"/>
    <lineage>
        <taxon>Archaea</taxon>
        <taxon>Methanobacteriati</taxon>
        <taxon>Methanobacteriota</taxon>
        <taxon>Stenosarchaea group</taxon>
        <taxon>Halobacteria</taxon>
        <taxon>Halobacteriales</taxon>
        <taxon>Halococcaceae</taxon>
        <taxon>Halococcus</taxon>
    </lineage>
</organism>